<name>A0A4P6HRV3_9BACT</name>
<evidence type="ECO:0000313" key="1">
    <source>
        <dbReference type="EMBL" id="QAZ68028.1"/>
    </source>
</evidence>
<dbReference type="OrthoDB" id="5471717at2"/>
<proteinExistence type="predicted"/>
<evidence type="ECO:0000313" key="2">
    <source>
        <dbReference type="Proteomes" id="UP000293296"/>
    </source>
</evidence>
<dbReference type="Proteomes" id="UP000293296">
    <property type="component" value="Chromosome"/>
</dbReference>
<sequence length="75" mass="9129">MGQFFPDADQFPLEDQIKHLGDDELLDFWEETQYIERMLVEEENPEADHSQEYERVILQELMLRTCRRRALVSER</sequence>
<dbReference type="AlphaFoldDB" id="A0A4P6HRV3"/>
<organism evidence="1 2">
    <name type="scientific">Solidesulfovibrio carbinolicus</name>
    <dbReference type="NCBI Taxonomy" id="296842"/>
    <lineage>
        <taxon>Bacteria</taxon>
        <taxon>Pseudomonadati</taxon>
        <taxon>Thermodesulfobacteriota</taxon>
        <taxon>Desulfovibrionia</taxon>
        <taxon>Desulfovibrionales</taxon>
        <taxon>Desulfovibrionaceae</taxon>
        <taxon>Solidesulfovibrio</taxon>
    </lineage>
</organism>
<reference evidence="1 2" key="1">
    <citation type="submission" date="2018-02" db="EMBL/GenBank/DDBJ databases">
        <title>Genome sequence of Desulfovibrio carbinolicus DSM 3852.</title>
        <authorList>
            <person name="Wilbanks E."/>
            <person name="Skennerton C.T."/>
            <person name="Orphan V.J."/>
        </authorList>
    </citation>
    <scope>NUCLEOTIDE SEQUENCE [LARGE SCALE GENOMIC DNA]</scope>
    <source>
        <strain evidence="1 2">DSM 3852</strain>
    </source>
</reference>
<accession>A0A4P6HRV3</accession>
<dbReference type="EMBL" id="CP026538">
    <property type="protein sequence ID" value="QAZ68028.1"/>
    <property type="molecule type" value="Genomic_DNA"/>
</dbReference>
<dbReference type="RefSeq" id="WP_015861409.1">
    <property type="nucleotide sequence ID" value="NZ_CP026538.1"/>
</dbReference>
<gene>
    <name evidence="1" type="ORF">C3Y92_12645</name>
</gene>
<dbReference type="KEGG" id="dcb:C3Y92_12645"/>
<keyword evidence="2" id="KW-1185">Reference proteome</keyword>
<protein>
    <submittedName>
        <fullName evidence="1">Uncharacterized protein</fullName>
    </submittedName>
</protein>